<feature type="non-terminal residue" evidence="2">
    <location>
        <position position="77"/>
    </location>
</feature>
<name>W1Y6Z9_9ZZZZ</name>
<keyword evidence="1" id="KW-0472">Membrane</keyword>
<evidence type="ECO:0000313" key="2">
    <source>
        <dbReference type="EMBL" id="ETJ38282.1"/>
    </source>
</evidence>
<organism evidence="2">
    <name type="scientific">human gut metagenome</name>
    <dbReference type="NCBI Taxonomy" id="408170"/>
    <lineage>
        <taxon>unclassified sequences</taxon>
        <taxon>metagenomes</taxon>
        <taxon>organismal metagenomes</taxon>
    </lineage>
</organism>
<feature type="non-terminal residue" evidence="2">
    <location>
        <position position="1"/>
    </location>
</feature>
<reference evidence="2" key="1">
    <citation type="submission" date="2013-12" db="EMBL/GenBank/DDBJ databases">
        <title>A Varibaculum cambriense genome reconstructed from a premature infant gut community with otherwise low bacterial novelty that shifts toward anaerobic metabolism during the third week of life.</title>
        <authorList>
            <person name="Brown C.T."/>
            <person name="Sharon I."/>
            <person name="Thomas B.C."/>
            <person name="Castelle C.J."/>
            <person name="Morowitz M.J."/>
            <person name="Banfield J.F."/>
        </authorList>
    </citation>
    <scope>NUCLEOTIDE SEQUENCE</scope>
</reference>
<feature type="transmembrane region" description="Helical" evidence="1">
    <location>
        <begin position="25"/>
        <end position="46"/>
    </location>
</feature>
<accession>W1Y6Z9</accession>
<comment type="caution">
    <text evidence="2">The sequence shown here is derived from an EMBL/GenBank/DDBJ whole genome shotgun (WGS) entry which is preliminary data.</text>
</comment>
<protein>
    <submittedName>
        <fullName evidence="2">Transporter, major facilitator family protein</fullName>
    </submittedName>
</protein>
<gene>
    <name evidence="2" type="ORF">Q604_UNBC07588G0001</name>
</gene>
<keyword evidence="1" id="KW-1133">Transmembrane helix</keyword>
<evidence type="ECO:0000256" key="1">
    <source>
        <dbReference type="SAM" id="Phobius"/>
    </source>
</evidence>
<dbReference type="AlphaFoldDB" id="W1Y6Z9"/>
<proteinExistence type="predicted"/>
<sequence>LGIALAGDPATGIGGALPSSWGLGWTLFILSFAFTAVIIILIAINFPYRMQKLFRPDHVRSADRMDHVDEEFAASNN</sequence>
<keyword evidence="1" id="KW-0812">Transmembrane</keyword>
<dbReference type="EMBL" id="AZMM01007588">
    <property type="protein sequence ID" value="ETJ38282.1"/>
    <property type="molecule type" value="Genomic_DNA"/>
</dbReference>